<dbReference type="Gene3D" id="1.10.287.70">
    <property type="match status" value="1"/>
</dbReference>
<evidence type="ECO:0000256" key="3">
    <source>
        <dbReference type="ARBA" id="ARBA00022692"/>
    </source>
</evidence>
<evidence type="ECO:0000256" key="4">
    <source>
        <dbReference type="ARBA" id="ARBA00022989"/>
    </source>
</evidence>
<keyword evidence="3 12" id="KW-0812">Transmembrane</keyword>
<dbReference type="InterPro" id="IPR001320">
    <property type="entry name" value="Iontro_rcpt_C"/>
</dbReference>
<dbReference type="PANTHER" id="PTHR18966">
    <property type="entry name" value="IONOTROPIC GLUTAMATE RECEPTOR"/>
    <property type="match status" value="1"/>
</dbReference>
<evidence type="ECO:0000256" key="10">
    <source>
        <dbReference type="ARBA" id="ARBA00023303"/>
    </source>
</evidence>
<keyword evidence="5" id="KW-0406">Ion transport</keyword>
<keyword evidence="9" id="KW-1071">Ligand-gated ion channel</keyword>
<keyword evidence="8" id="KW-0325">Glycoprotein</keyword>
<keyword evidence="15" id="KW-1185">Reference proteome</keyword>
<evidence type="ECO:0000313" key="15">
    <source>
        <dbReference type="Proteomes" id="UP000824540"/>
    </source>
</evidence>
<evidence type="ECO:0000256" key="12">
    <source>
        <dbReference type="SAM" id="Phobius"/>
    </source>
</evidence>
<evidence type="ECO:0000256" key="2">
    <source>
        <dbReference type="ARBA" id="ARBA00022448"/>
    </source>
</evidence>
<keyword evidence="7" id="KW-0675">Receptor</keyword>
<dbReference type="InterPro" id="IPR015683">
    <property type="entry name" value="Ionotropic_Glu_rcpt"/>
</dbReference>
<evidence type="ECO:0000256" key="9">
    <source>
        <dbReference type="ARBA" id="ARBA00023286"/>
    </source>
</evidence>
<evidence type="ECO:0000256" key="1">
    <source>
        <dbReference type="ARBA" id="ARBA00004141"/>
    </source>
</evidence>
<dbReference type="AlphaFoldDB" id="A0A8T2PUJ3"/>
<keyword evidence="10" id="KW-0407">Ion channel</keyword>
<keyword evidence="6 12" id="KW-0472">Membrane</keyword>
<evidence type="ECO:0000256" key="5">
    <source>
        <dbReference type="ARBA" id="ARBA00023065"/>
    </source>
</evidence>
<protein>
    <recommendedName>
        <fullName evidence="13">Ionotropic glutamate receptor C-terminal domain-containing protein</fullName>
    </recommendedName>
</protein>
<dbReference type="Proteomes" id="UP000824540">
    <property type="component" value="Unassembled WGS sequence"/>
</dbReference>
<keyword evidence="4 12" id="KW-1133">Transmembrane helix</keyword>
<evidence type="ECO:0000256" key="11">
    <source>
        <dbReference type="SAM" id="MobiDB-lite"/>
    </source>
</evidence>
<feature type="region of interest" description="Disordered" evidence="11">
    <location>
        <begin position="174"/>
        <end position="201"/>
    </location>
</feature>
<dbReference type="GO" id="GO:0016020">
    <property type="term" value="C:membrane"/>
    <property type="evidence" value="ECO:0007669"/>
    <property type="project" value="UniProtKB-SubCell"/>
</dbReference>
<evidence type="ECO:0000256" key="8">
    <source>
        <dbReference type="ARBA" id="ARBA00023180"/>
    </source>
</evidence>
<feature type="domain" description="Ionotropic glutamate receptor C-terminal" evidence="13">
    <location>
        <begin position="65"/>
        <end position="169"/>
    </location>
</feature>
<reference evidence="14" key="1">
    <citation type="thesis" date="2021" institute="BYU ScholarsArchive" country="Provo, UT, USA">
        <title>Applications of and Algorithms for Genome Assembly and Genomic Analyses with an Emphasis on Marine Teleosts.</title>
        <authorList>
            <person name="Pickett B.D."/>
        </authorList>
    </citation>
    <scope>NUCLEOTIDE SEQUENCE</scope>
    <source>
        <strain evidence="14">HI-2016</strain>
    </source>
</reference>
<evidence type="ECO:0000256" key="6">
    <source>
        <dbReference type="ARBA" id="ARBA00023136"/>
    </source>
</evidence>
<dbReference type="EMBL" id="JAFBMS010000002">
    <property type="protein sequence ID" value="KAG9354994.1"/>
    <property type="molecule type" value="Genomic_DNA"/>
</dbReference>
<keyword evidence="2" id="KW-0813">Transport</keyword>
<dbReference type="GO" id="GO:0015276">
    <property type="term" value="F:ligand-gated monoatomic ion channel activity"/>
    <property type="evidence" value="ECO:0007669"/>
    <property type="project" value="InterPro"/>
</dbReference>
<proteinExistence type="predicted"/>
<dbReference type="Pfam" id="PF00060">
    <property type="entry name" value="Lig_chan"/>
    <property type="match status" value="1"/>
</dbReference>
<dbReference type="OrthoDB" id="5984008at2759"/>
<name>A0A8T2PUJ3_9TELE</name>
<sequence length="201" mass="22672">SRDRFFRQATQRSVDLPRLLNRRMRLSALPQFCSLSDTKSLLKTGVSLLHKHDRAPEGLALITCFLIFCSSSNSARGGEVPYTTLATRMMMGVWWLFALIVISSYTANLAAFLTITRIENSIQSLQDLSKQTDLPYGTVLDSAVYDQVRSKGMNPFERDPMYSQMWRMINRTGGADNNVEESKEGIRKVPPPSPPIGHHFT</sequence>
<evidence type="ECO:0000313" key="14">
    <source>
        <dbReference type="EMBL" id="KAG9354994.1"/>
    </source>
</evidence>
<comment type="subcellular location">
    <subcellularLocation>
        <location evidence="1">Membrane</location>
        <topology evidence="1">Multi-pass membrane protein</topology>
    </subcellularLocation>
</comment>
<accession>A0A8T2PUJ3</accession>
<feature type="non-terminal residue" evidence="14">
    <location>
        <position position="201"/>
    </location>
</feature>
<comment type="caution">
    <text evidence="14">The sequence shown here is derived from an EMBL/GenBank/DDBJ whole genome shotgun (WGS) entry which is preliminary data.</text>
</comment>
<organism evidence="14 15">
    <name type="scientific">Albula glossodonta</name>
    <name type="common">roundjaw bonefish</name>
    <dbReference type="NCBI Taxonomy" id="121402"/>
    <lineage>
        <taxon>Eukaryota</taxon>
        <taxon>Metazoa</taxon>
        <taxon>Chordata</taxon>
        <taxon>Craniata</taxon>
        <taxon>Vertebrata</taxon>
        <taxon>Euteleostomi</taxon>
        <taxon>Actinopterygii</taxon>
        <taxon>Neopterygii</taxon>
        <taxon>Teleostei</taxon>
        <taxon>Albuliformes</taxon>
        <taxon>Albulidae</taxon>
        <taxon>Albula</taxon>
    </lineage>
</organism>
<gene>
    <name evidence="14" type="ORF">JZ751_001707</name>
</gene>
<evidence type="ECO:0000259" key="13">
    <source>
        <dbReference type="Pfam" id="PF00060"/>
    </source>
</evidence>
<feature type="transmembrane region" description="Helical" evidence="12">
    <location>
        <begin position="95"/>
        <end position="115"/>
    </location>
</feature>
<evidence type="ECO:0000256" key="7">
    <source>
        <dbReference type="ARBA" id="ARBA00023170"/>
    </source>
</evidence>